<protein>
    <submittedName>
        <fullName evidence="1">Uncharacterized protein</fullName>
    </submittedName>
</protein>
<name>A0A481ZAL2_9VIRU</name>
<sequence>MSITDEMMIKVMKSLFDRKGSLYEDDEVFMNNVEKMLIEMLRLMKTDIEFLNNAKGGYSYDNNEMFMKAMLSEMVKLMKTDKEFFDKVRDIVIPVIIDEDRIS</sequence>
<reference evidence="1" key="1">
    <citation type="journal article" date="2019" name="MBio">
        <title>Virus Genomes from Deep Sea Sediments Expand the Ocean Megavirome and Support Independent Origins of Viral Gigantism.</title>
        <authorList>
            <person name="Backstrom D."/>
            <person name="Yutin N."/>
            <person name="Jorgensen S.L."/>
            <person name="Dharamshi J."/>
            <person name="Homa F."/>
            <person name="Zaremba-Niedwiedzka K."/>
            <person name="Spang A."/>
            <person name="Wolf Y.I."/>
            <person name="Koonin E.V."/>
            <person name="Ettema T.J."/>
        </authorList>
    </citation>
    <scope>NUCLEOTIDE SEQUENCE</scope>
</reference>
<gene>
    <name evidence="1" type="ORF">LCPAC401_04550</name>
</gene>
<accession>A0A481ZAL2</accession>
<proteinExistence type="predicted"/>
<dbReference type="EMBL" id="MK500584">
    <property type="protein sequence ID" value="QBK92817.1"/>
    <property type="molecule type" value="Genomic_DNA"/>
</dbReference>
<organism evidence="1">
    <name type="scientific">Pithovirus LCPAC401</name>
    <dbReference type="NCBI Taxonomy" id="2506595"/>
    <lineage>
        <taxon>Viruses</taxon>
        <taxon>Pithoviruses</taxon>
    </lineage>
</organism>
<evidence type="ECO:0000313" key="1">
    <source>
        <dbReference type="EMBL" id="QBK92817.1"/>
    </source>
</evidence>